<dbReference type="Proteomes" id="UP000177885">
    <property type="component" value="Unassembled WGS sequence"/>
</dbReference>
<dbReference type="InterPro" id="IPR004441">
    <property type="entry name" value="rRNA_MeTrfase_TrmH"/>
</dbReference>
<dbReference type="PANTHER" id="PTHR46429:SF1">
    <property type="entry name" value="23S RRNA (GUANOSINE-2'-O-)-METHYLTRANSFERASE RLMB"/>
    <property type="match status" value="1"/>
</dbReference>
<dbReference type="STRING" id="1802385.A2856_02365"/>
<reference evidence="4 5" key="1">
    <citation type="journal article" date="2016" name="Nat. Commun.">
        <title>Thousands of microbial genomes shed light on interconnected biogeochemical processes in an aquifer system.</title>
        <authorList>
            <person name="Anantharaman K."/>
            <person name="Brown C.T."/>
            <person name="Hug L.A."/>
            <person name="Sharon I."/>
            <person name="Castelle C.J."/>
            <person name="Probst A.J."/>
            <person name="Thomas B.C."/>
            <person name="Singh A."/>
            <person name="Wilkins M.J."/>
            <person name="Karaoz U."/>
            <person name="Brodie E.L."/>
            <person name="Williams K.H."/>
            <person name="Hubbard S.S."/>
            <person name="Banfield J.F."/>
        </authorList>
    </citation>
    <scope>NUCLEOTIDE SEQUENCE [LARGE SCALE GENOMIC DNA]</scope>
</reference>
<sequence length="167" mass="17780">MFLRTTHYPLPPVVLIAHDIRSLHNVGSIFRSADAFGVEKLYLTGYTGTPPRKEIAKTALGSQDRVVWERRDDAVALISELKKQGVNVLALDNREGAVDISSVIARSGATKQSPVALVLGNEVDGIPSAVLAACDGTVEIPLPGHKRSLNVAVATGIALFALTRKMG</sequence>
<name>A0A1F7TKM3_9BACT</name>
<comment type="caution">
    <text evidence="4">The sequence shown here is derived from an EMBL/GenBank/DDBJ whole genome shotgun (WGS) entry which is preliminary data.</text>
</comment>
<organism evidence="4 5">
    <name type="scientific">Candidatus Uhrbacteria bacterium RIFCSPHIGHO2_01_FULL_63_20</name>
    <dbReference type="NCBI Taxonomy" id="1802385"/>
    <lineage>
        <taxon>Bacteria</taxon>
        <taxon>Candidatus Uhriibacteriota</taxon>
    </lineage>
</organism>
<protein>
    <recommendedName>
        <fullName evidence="3">tRNA/rRNA methyltransferase SpoU type domain-containing protein</fullName>
    </recommendedName>
</protein>
<dbReference type="Gene3D" id="3.40.1280.10">
    <property type="match status" value="1"/>
</dbReference>
<evidence type="ECO:0000259" key="3">
    <source>
        <dbReference type="Pfam" id="PF00588"/>
    </source>
</evidence>
<dbReference type="GO" id="GO:0005829">
    <property type="term" value="C:cytosol"/>
    <property type="evidence" value="ECO:0007669"/>
    <property type="project" value="TreeGrafter"/>
</dbReference>
<dbReference type="Pfam" id="PF00588">
    <property type="entry name" value="SpoU_methylase"/>
    <property type="match status" value="1"/>
</dbReference>
<dbReference type="InterPro" id="IPR029028">
    <property type="entry name" value="Alpha/beta_knot_MTases"/>
</dbReference>
<evidence type="ECO:0000256" key="2">
    <source>
        <dbReference type="ARBA" id="ARBA00022679"/>
    </source>
</evidence>
<evidence type="ECO:0000313" key="5">
    <source>
        <dbReference type="Proteomes" id="UP000177885"/>
    </source>
</evidence>
<dbReference type="PANTHER" id="PTHR46429">
    <property type="entry name" value="23S RRNA (GUANOSINE-2'-O-)-METHYLTRANSFERASE RLMB"/>
    <property type="match status" value="1"/>
</dbReference>
<keyword evidence="1" id="KW-0489">Methyltransferase</keyword>
<accession>A0A1F7TKM3</accession>
<evidence type="ECO:0000313" key="4">
    <source>
        <dbReference type="EMBL" id="OGL66512.1"/>
    </source>
</evidence>
<dbReference type="InterPro" id="IPR001537">
    <property type="entry name" value="SpoU_MeTrfase"/>
</dbReference>
<dbReference type="GO" id="GO:0008173">
    <property type="term" value="F:RNA methyltransferase activity"/>
    <property type="evidence" value="ECO:0007669"/>
    <property type="project" value="InterPro"/>
</dbReference>
<gene>
    <name evidence="4" type="ORF">A2856_02365</name>
</gene>
<dbReference type="InterPro" id="IPR029026">
    <property type="entry name" value="tRNA_m1G_MTases_N"/>
</dbReference>
<dbReference type="GO" id="GO:0032259">
    <property type="term" value="P:methylation"/>
    <property type="evidence" value="ECO:0007669"/>
    <property type="project" value="UniProtKB-KW"/>
</dbReference>
<dbReference type="EMBL" id="MGDT01000007">
    <property type="protein sequence ID" value="OGL66512.1"/>
    <property type="molecule type" value="Genomic_DNA"/>
</dbReference>
<evidence type="ECO:0000256" key="1">
    <source>
        <dbReference type="ARBA" id="ARBA00022603"/>
    </source>
</evidence>
<dbReference type="GO" id="GO:0003723">
    <property type="term" value="F:RNA binding"/>
    <property type="evidence" value="ECO:0007669"/>
    <property type="project" value="InterPro"/>
</dbReference>
<dbReference type="SUPFAM" id="SSF75217">
    <property type="entry name" value="alpha/beta knot"/>
    <property type="match status" value="1"/>
</dbReference>
<feature type="domain" description="tRNA/rRNA methyltransferase SpoU type" evidence="3">
    <location>
        <begin position="13"/>
        <end position="160"/>
    </location>
</feature>
<keyword evidence="2" id="KW-0808">Transferase</keyword>
<proteinExistence type="predicted"/>
<dbReference type="GO" id="GO:0006396">
    <property type="term" value="P:RNA processing"/>
    <property type="evidence" value="ECO:0007669"/>
    <property type="project" value="InterPro"/>
</dbReference>
<dbReference type="AlphaFoldDB" id="A0A1F7TKM3"/>